<dbReference type="AlphaFoldDB" id="A0A2P2QA03"/>
<proteinExistence type="predicted"/>
<name>A0A2P2QA03_RHIMU</name>
<sequence length="42" mass="4537">MVSFGFPIVCCCVKSPPNFARIICEGGPDAPQCVPKKKLQKV</sequence>
<organism evidence="1">
    <name type="scientific">Rhizophora mucronata</name>
    <name type="common">Asiatic mangrove</name>
    <dbReference type="NCBI Taxonomy" id="61149"/>
    <lineage>
        <taxon>Eukaryota</taxon>
        <taxon>Viridiplantae</taxon>
        <taxon>Streptophyta</taxon>
        <taxon>Embryophyta</taxon>
        <taxon>Tracheophyta</taxon>
        <taxon>Spermatophyta</taxon>
        <taxon>Magnoliopsida</taxon>
        <taxon>eudicotyledons</taxon>
        <taxon>Gunneridae</taxon>
        <taxon>Pentapetalae</taxon>
        <taxon>rosids</taxon>
        <taxon>fabids</taxon>
        <taxon>Malpighiales</taxon>
        <taxon>Rhizophoraceae</taxon>
        <taxon>Rhizophora</taxon>
    </lineage>
</organism>
<protein>
    <submittedName>
        <fullName evidence="1">Uncharacterized protein</fullName>
    </submittedName>
</protein>
<evidence type="ECO:0000313" key="1">
    <source>
        <dbReference type="EMBL" id="MBX63767.1"/>
    </source>
</evidence>
<reference evidence="1" key="1">
    <citation type="submission" date="2018-02" db="EMBL/GenBank/DDBJ databases">
        <title>Rhizophora mucronata_Transcriptome.</title>
        <authorList>
            <person name="Meera S.P."/>
            <person name="Sreeshan A."/>
            <person name="Augustine A."/>
        </authorList>
    </citation>
    <scope>NUCLEOTIDE SEQUENCE</scope>
    <source>
        <tissue evidence="1">Leaf</tissue>
    </source>
</reference>
<accession>A0A2P2QA03</accession>
<dbReference type="EMBL" id="GGEC01083283">
    <property type="protein sequence ID" value="MBX63767.1"/>
    <property type="molecule type" value="Transcribed_RNA"/>
</dbReference>